<evidence type="ECO:0000313" key="1">
    <source>
        <dbReference type="EMBL" id="KAI0056887.1"/>
    </source>
</evidence>
<reference evidence="1" key="1">
    <citation type="submission" date="2021-03" db="EMBL/GenBank/DDBJ databases">
        <authorList>
            <consortium name="DOE Joint Genome Institute"/>
            <person name="Ahrendt S."/>
            <person name="Looney B.P."/>
            <person name="Miyauchi S."/>
            <person name="Morin E."/>
            <person name="Drula E."/>
            <person name="Courty P.E."/>
            <person name="Chicoki N."/>
            <person name="Fauchery L."/>
            <person name="Kohler A."/>
            <person name="Kuo A."/>
            <person name="Labutti K."/>
            <person name="Pangilinan J."/>
            <person name="Lipzen A."/>
            <person name="Riley R."/>
            <person name="Andreopoulos W."/>
            <person name="He G."/>
            <person name="Johnson J."/>
            <person name="Barry K.W."/>
            <person name="Grigoriev I.V."/>
            <person name="Nagy L."/>
            <person name="Hibbett D."/>
            <person name="Henrissat B."/>
            <person name="Matheny P.B."/>
            <person name="Labbe J."/>
            <person name="Martin F."/>
        </authorList>
    </citation>
    <scope>NUCLEOTIDE SEQUENCE</scope>
    <source>
        <strain evidence="1">HHB10654</strain>
    </source>
</reference>
<accession>A0ACB8SKX3</accession>
<keyword evidence="2" id="KW-1185">Reference proteome</keyword>
<gene>
    <name evidence="1" type="ORF">BV25DRAFT_1533674</name>
</gene>
<dbReference type="EMBL" id="MU277256">
    <property type="protein sequence ID" value="KAI0056887.1"/>
    <property type="molecule type" value="Genomic_DNA"/>
</dbReference>
<evidence type="ECO:0000313" key="2">
    <source>
        <dbReference type="Proteomes" id="UP000814140"/>
    </source>
</evidence>
<proteinExistence type="predicted"/>
<name>A0ACB8SKX3_9AGAM</name>
<sequence>MATRNFVDQTLRQLKKAAKINEDALEEDRRPGETFRRHLVHLSTIVKSIDGEKDAGRLDEGDHRRLIREAVRHMDALINLCYNEDYAETINLFASEGSTILDNQGPRGRSSAPAGDFAQLLASLAGIPSPPSQAAAPPPAASGTPWSETFRPSTHSTLLSRFAGGYPNDALVQLLDSLDPAADTGKDAVEAVLQARASTLFEPHHEVSAIAAEGDLLVYAGRGGWKNRLDYLSVMDVPPLSPDTTSDLLSFRTLRSGLGRPGRQVAYNSSMGLVWHDGDIRLRAYSSKGKITYTLDCREHEHGWILLNGGTTIVRGGEKGLGIWNVSQLTRHDGKTPVGGREIPANDDEAFGWLDPGTAKKLERSVGDKPHAAATVDNVPSDTLGHLAPVPNAPQKLLFARREGPDERTDTAVYTLDLEHAAGASIVPTIAGIGHGGTVTQLLTHDAVPDLFATACDDEYVRLYDYRHALPQIILKGAKTIVTAATFSPNCGVAPLLFTAAGDQLVRAWDVRQTKQGLYQLSTGTMDVASLAFHDGFQSLFVAGNVPPTKYRRLREHAGFRVGDAEMWPSDAAHDADYFGRRWCATIDGLLEYRFRPVPGDESPCWDEPMPRW</sequence>
<dbReference type="Proteomes" id="UP000814140">
    <property type="component" value="Unassembled WGS sequence"/>
</dbReference>
<comment type="caution">
    <text evidence="1">The sequence shown here is derived from an EMBL/GenBank/DDBJ whole genome shotgun (WGS) entry which is preliminary data.</text>
</comment>
<protein>
    <submittedName>
        <fullName evidence="1">Uncharacterized protein</fullName>
    </submittedName>
</protein>
<organism evidence="1 2">
    <name type="scientific">Artomyces pyxidatus</name>
    <dbReference type="NCBI Taxonomy" id="48021"/>
    <lineage>
        <taxon>Eukaryota</taxon>
        <taxon>Fungi</taxon>
        <taxon>Dikarya</taxon>
        <taxon>Basidiomycota</taxon>
        <taxon>Agaricomycotina</taxon>
        <taxon>Agaricomycetes</taxon>
        <taxon>Russulales</taxon>
        <taxon>Auriscalpiaceae</taxon>
        <taxon>Artomyces</taxon>
    </lineage>
</organism>
<reference evidence="1" key="2">
    <citation type="journal article" date="2022" name="New Phytol.">
        <title>Evolutionary transition to the ectomycorrhizal habit in the genomes of a hyperdiverse lineage of mushroom-forming fungi.</title>
        <authorList>
            <person name="Looney B."/>
            <person name="Miyauchi S."/>
            <person name="Morin E."/>
            <person name="Drula E."/>
            <person name="Courty P.E."/>
            <person name="Kohler A."/>
            <person name="Kuo A."/>
            <person name="LaButti K."/>
            <person name="Pangilinan J."/>
            <person name="Lipzen A."/>
            <person name="Riley R."/>
            <person name="Andreopoulos W."/>
            <person name="He G."/>
            <person name="Johnson J."/>
            <person name="Nolan M."/>
            <person name="Tritt A."/>
            <person name="Barry K.W."/>
            <person name="Grigoriev I.V."/>
            <person name="Nagy L.G."/>
            <person name="Hibbett D."/>
            <person name="Henrissat B."/>
            <person name="Matheny P.B."/>
            <person name="Labbe J."/>
            <person name="Martin F.M."/>
        </authorList>
    </citation>
    <scope>NUCLEOTIDE SEQUENCE</scope>
    <source>
        <strain evidence="1">HHB10654</strain>
    </source>
</reference>